<evidence type="ECO:0000313" key="2">
    <source>
        <dbReference type="Proteomes" id="UP000198211"/>
    </source>
</evidence>
<sequence>MNPGGRYDNADLTSYTKVLINSPSIKLSKLQSKGFYKAWKSEVPLHFEQRMLGDITHGVERYNVAEGLRRMQFKKWYEMRKHKAFSALALSLSVDLRTKFRIDVNTWMPPLCFGRALRNTLRLEMVLILIIYFKT</sequence>
<accession>A0A225W875</accession>
<organism evidence="1 2">
    <name type="scientific">Phytophthora megakarya</name>
    <dbReference type="NCBI Taxonomy" id="4795"/>
    <lineage>
        <taxon>Eukaryota</taxon>
        <taxon>Sar</taxon>
        <taxon>Stramenopiles</taxon>
        <taxon>Oomycota</taxon>
        <taxon>Peronosporomycetes</taxon>
        <taxon>Peronosporales</taxon>
        <taxon>Peronosporaceae</taxon>
        <taxon>Phytophthora</taxon>
    </lineage>
</organism>
<gene>
    <name evidence="1" type="ORF">PHMEG_00013330</name>
</gene>
<comment type="caution">
    <text evidence="1">The sequence shown here is derived from an EMBL/GenBank/DDBJ whole genome shotgun (WGS) entry which is preliminary data.</text>
</comment>
<dbReference type="EMBL" id="NBNE01001601">
    <property type="protein sequence ID" value="OWZ13359.1"/>
    <property type="molecule type" value="Genomic_DNA"/>
</dbReference>
<dbReference type="AlphaFoldDB" id="A0A225W875"/>
<name>A0A225W875_9STRA</name>
<dbReference type="OrthoDB" id="124021at2759"/>
<protein>
    <submittedName>
        <fullName evidence="1">Uncharacterized protein</fullName>
    </submittedName>
</protein>
<reference evidence="2" key="1">
    <citation type="submission" date="2017-03" db="EMBL/GenBank/DDBJ databases">
        <title>Phytopthora megakarya and P. palmivora, two closely related causual agents of cacao black pod achieved similar genome size and gene model numbers by different mechanisms.</title>
        <authorList>
            <person name="Ali S."/>
            <person name="Shao J."/>
            <person name="Larry D.J."/>
            <person name="Kronmiller B."/>
            <person name="Shen D."/>
            <person name="Strem M.D."/>
            <person name="Melnick R.L."/>
            <person name="Guiltinan M.J."/>
            <person name="Tyler B.M."/>
            <person name="Meinhardt L.W."/>
            <person name="Bailey B.A."/>
        </authorList>
    </citation>
    <scope>NUCLEOTIDE SEQUENCE [LARGE SCALE GENOMIC DNA]</scope>
    <source>
        <strain evidence="2">zdho120</strain>
    </source>
</reference>
<proteinExistence type="predicted"/>
<evidence type="ECO:0000313" key="1">
    <source>
        <dbReference type="EMBL" id="OWZ13359.1"/>
    </source>
</evidence>
<keyword evidence="2" id="KW-1185">Reference proteome</keyword>
<dbReference type="Proteomes" id="UP000198211">
    <property type="component" value="Unassembled WGS sequence"/>
</dbReference>